<dbReference type="SUPFAM" id="SSF56214">
    <property type="entry name" value="4'-phosphopantetheinyl transferase"/>
    <property type="match status" value="2"/>
</dbReference>
<reference evidence="6" key="1">
    <citation type="submission" date="2023-07" db="EMBL/GenBank/DDBJ databases">
        <title>Whole genome shotgun sequence of Streptomyces achromogenes subsp. rubradiris NBRC 14000.</title>
        <authorList>
            <person name="Komaki H."/>
            <person name="Tamura T."/>
        </authorList>
    </citation>
    <scope>NUCLEOTIDE SEQUENCE [LARGE SCALE GENOMIC DNA]</scope>
    <source>
        <strain evidence="6">NBRC 14000</strain>
    </source>
</reference>
<evidence type="ECO:0000313" key="6">
    <source>
        <dbReference type="Proteomes" id="UP000646738"/>
    </source>
</evidence>
<comment type="similarity">
    <text evidence="1">Belongs to the P-Pant transferase superfamily. Gsp/Sfp/HetI/AcpT family.</text>
</comment>
<feature type="domain" description="4'-phosphopantetheinyl transferase" evidence="4">
    <location>
        <begin position="125"/>
        <end position="185"/>
    </location>
</feature>
<dbReference type="PANTHER" id="PTHR12215">
    <property type="entry name" value="PHOSPHOPANTETHEINE TRANSFERASE"/>
    <property type="match status" value="1"/>
</dbReference>
<dbReference type="InterPro" id="IPR008278">
    <property type="entry name" value="4-PPantetheinyl_Trfase_dom"/>
</dbReference>
<dbReference type="Gene3D" id="3.90.470.20">
    <property type="entry name" value="4'-phosphopantetheinyl transferase domain"/>
    <property type="match status" value="1"/>
</dbReference>
<name>A0ABQ3RD95_STRRR</name>
<dbReference type="PANTHER" id="PTHR12215:SF10">
    <property type="entry name" value="L-AMINOADIPATE-SEMIALDEHYDE DEHYDROGENASE-PHOSPHOPANTETHEINYL TRANSFERASE"/>
    <property type="match status" value="1"/>
</dbReference>
<dbReference type="RefSeq" id="WP_189989639.1">
    <property type="nucleotide sequence ID" value="NZ_BNCB01000001.1"/>
</dbReference>
<keyword evidence="2" id="KW-0808">Transferase</keyword>
<dbReference type="Proteomes" id="UP000646738">
    <property type="component" value="Unassembled WGS sequence"/>
</dbReference>
<gene>
    <name evidence="5" type="ORF">Srubr_36540</name>
</gene>
<protein>
    <recommendedName>
        <fullName evidence="4">4'-phosphopantetheinyl transferase domain-containing protein</fullName>
    </recommendedName>
</protein>
<dbReference type="EMBL" id="BNEA01000015">
    <property type="protein sequence ID" value="GHI53808.1"/>
    <property type="molecule type" value="Genomic_DNA"/>
</dbReference>
<sequence>MSAVTAVRSAARRDASLWLVRVPAPDAPPDAALLGVLDPVERRRAAALRRPADRALYVAAHGTLRRLLGGRLGLPPAGVALTRLPCPGCGGPHGRPAVAGPAGDRLHFSLSHTAGLALLALAGRPVGVDVERVPGPGPAEDAARALHRAEREELARLAPGARPGAFARCWTRKEAWLKATGEGLSGEALRGRYLGTGPRPAAVPGWRVTDVVVPPGWAAACAVREESRVSGPGAPRGRRPARCASTGSRDRR</sequence>
<evidence type="ECO:0000313" key="5">
    <source>
        <dbReference type="EMBL" id="GHI53808.1"/>
    </source>
</evidence>
<dbReference type="InterPro" id="IPR050559">
    <property type="entry name" value="P-Pant_transferase_sf"/>
</dbReference>
<keyword evidence="6" id="KW-1185">Reference proteome</keyword>
<organism evidence="5 6">
    <name type="scientific">Streptomyces rubradiris</name>
    <name type="common">Streptomyces achromogenes subsp. rubradiris</name>
    <dbReference type="NCBI Taxonomy" id="285531"/>
    <lineage>
        <taxon>Bacteria</taxon>
        <taxon>Bacillati</taxon>
        <taxon>Actinomycetota</taxon>
        <taxon>Actinomycetes</taxon>
        <taxon>Kitasatosporales</taxon>
        <taxon>Streptomycetaceae</taxon>
        <taxon>Streptomyces</taxon>
    </lineage>
</organism>
<evidence type="ECO:0000256" key="2">
    <source>
        <dbReference type="ARBA" id="ARBA00022679"/>
    </source>
</evidence>
<accession>A0ABQ3RD95</accession>
<evidence type="ECO:0000256" key="1">
    <source>
        <dbReference type="ARBA" id="ARBA00010990"/>
    </source>
</evidence>
<feature type="region of interest" description="Disordered" evidence="3">
    <location>
        <begin position="224"/>
        <end position="252"/>
    </location>
</feature>
<dbReference type="Pfam" id="PF01648">
    <property type="entry name" value="ACPS"/>
    <property type="match status" value="1"/>
</dbReference>
<dbReference type="InterPro" id="IPR037143">
    <property type="entry name" value="4-PPantetheinyl_Trfase_dom_sf"/>
</dbReference>
<evidence type="ECO:0000256" key="3">
    <source>
        <dbReference type="SAM" id="MobiDB-lite"/>
    </source>
</evidence>
<comment type="caution">
    <text evidence="5">The sequence shown here is derived from an EMBL/GenBank/DDBJ whole genome shotgun (WGS) entry which is preliminary data.</text>
</comment>
<evidence type="ECO:0000259" key="4">
    <source>
        <dbReference type="Pfam" id="PF01648"/>
    </source>
</evidence>
<proteinExistence type="inferred from homology"/>